<protein>
    <submittedName>
        <fullName evidence="9">Phage shock protein C (PspC) family protein</fullName>
    </submittedName>
</protein>
<evidence type="ECO:0000256" key="6">
    <source>
        <dbReference type="SAM" id="MobiDB-lite"/>
    </source>
</evidence>
<dbReference type="RefSeq" id="WP_046232872.1">
    <property type="nucleotide sequence ID" value="NZ_FONN01000013.1"/>
</dbReference>
<organism evidence="9 10">
    <name type="scientific">Paenibacillus algorifonticola</name>
    <dbReference type="NCBI Taxonomy" id="684063"/>
    <lineage>
        <taxon>Bacteria</taxon>
        <taxon>Bacillati</taxon>
        <taxon>Bacillota</taxon>
        <taxon>Bacilli</taxon>
        <taxon>Bacillales</taxon>
        <taxon>Paenibacillaceae</taxon>
        <taxon>Paenibacillus</taxon>
    </lineage>
</organism>
<gene>
    <name evidence="9" type="ORF">SAMN04487969_11390</name>
</gene>
<evidence type="ECO:0000256" key="5">
    <source>
        <dbReference type="ARBA" id="ARBA00023136"/>
    </source>
</evidence>
<dbReference type="InterPro" id="IPR052027">
    <property type="entry name" value="PspC"/>
</dbReference>
<dbReference type="PANTHER" id="PTHR33885">
    <property type="entry name" value="PHAGE SHOCK PROTEIN C"/>
    <property type="match status" value="1"/>
</dbReference>
<keyword evidence="5 7" id="KW-0472">Membrane</keyword>
<feature type="compositionally biased region" description="Gly residues" evidence="6">
    <location>
        <begin position="79"/>
        <end position="103"/>
    </location>
</feature>
<accession>A0A1I2FTV7</accession>
<dbReference type="AlphaFoldDB" id="A0A1I2FTV7"/>
<keyword evidence="2" id="KW-1003">Cell membrane</keyword>
<evidence type="ECO:0000256" key="2">
    <source>
        <dbReference type="ARBA" id="ARBA00022475"/>
    </source>
</evidence>
<feature type="transmembrane region" description="Helical" evidence="7">
    <location>
        <begin position="33"/>
        <end position="57"/>
    </location>
</feature>
<dbReference type="GO" id="GO:0005886">
    <property type="term" value="C:plasma membrane"/>
    <property type="evidence" value="ECO:0007669"/>
    <property type="project" value="UniProtKB-SubCell"/>
</dbReference>
<comment type="subcellular location">
    <subcellularLocation>
        <location evidence="1">Cell membrane</location>
        <topology evidence="1">Single-pass membrane protein</topology>
    </subcellularLocation>
</comment>
<evidence type="ECO:0000259" key="8">
    <source>
        <dbReference type="Pfam" id="PF04024"/>
    </source>
</evidence>
<keyword evidence="4 7" id="KW-1133">Transmembrane helix</keyword>
<evidence type="ECO:0000313" key="10">
    <source>
        <dbReference type="Proteomes" id="UP000183410"/>
    </source>
</evidence>
<feature type="domain" description="Phage shock protein PspC N-terminal" evidence="8">
    <location>
        <begin position="2"/>
        <end position="60"/>
    </location>
</feature>
<dbReference type="InterPro" id="IPR007168">
    <property type="entry name" value="Phageshock_PspC_N"/>
</dbReference>
<evidence type="ECO:0000256" key="7">
    <source>
        <dbReference type="SAM" id="Phobius"/>
    </source>
</evidence>
<evidence type="ECO:0000256" key="3">
    <source>
        <dbReference type="ARBA" id="ARBA00022692"/>
    </source>
</evidence>
<proteinExistence type="predicted"/>
<dbReference type="EMBL" id="FONN01000013">
    <property type="protein sequence ID" value="SFF08258.1"/>
    <property type="molecule type" value="Genomic_DNA"/>
</dbReference>
<dbReference type="PANTHER" id="PTHR33885:SF3">
    <property type="entry name" value="PHAGE SHOCK PROTEIN C"/>
    <property type="match status" value="1"/>
</dbReference>
<name>A0A1I2FTV7_9BACL</name>
<reference evidence="10" key="1">
    <citation type="submission" date="2016-10" db="EMBL/GenBank/DDBJ databases">
        <authorList>
            <person name="Varghese N."/>
            <person name="Submissions S."/>
        </authorList>
    </citation>
    <scope>NUCLEOTIDE SEQUENCE [LARGE SCALE GENOMIC DNA]</scope>
    <source>
        <strain evidence="10">CGMCC 1.10223</strain>
    </source>
</reference>
<keyword evidence="3 7" id="KW-0812">Transmembrane</keyword>
<feature type="compositionally biased region" description="Low complexity" evidence="6">
    <location>
        <begin position="104"/>
        <end position="127"/>
    </location>
</feature>
<feature type="region of interest" description="Disordered" evidence="6">
    <location>
        <begin position="79"/>
        <end position="139"/>
    </location>
</feature>
<dbReference type="Pfam" id="PF04024">
    <property type="entry name" value="PspC"/>
    <property type="match status" value="1"/>
</dbReference>
<evidence type="ECO:0000256" key="4">
    <source>
        <dbReference type="ARBA" id="ARBA00022989"/>
    </source>
</evidence>
<keyword evidence="10" id="KW-1185">Reference proteome</keyword>
<evidence type="ECO:0000313" key="9">
    <source>
        <dbReference type="EMBL" id="SFF08258.1"/>
    </source>
</evidence>
<sequence>MKKLYRSSRDSKLFGLCGGIAEAYNIDVTLLRILLIVVTIFSSGIVIFIYLLAGLVVPKEPPYYNGGFGNGFGNGYGNGYGNGGPGPQGNGHGYGGGGAGGNQNFGSQFQGSFTKGPQQQWNGQNGPTAPNPSSSQFDSMFEDLEKKALRKEIDELRAKLAKHEKGEL</sequence>
<evidence type="ECO:0000256" key="1">
    <source>
        <dbReference type="ARBA" id="ARBA00004162"/>
    </source>
</evidence>
<dbReference type="Proteomes" id="UP000183410">
    <property type="component" value="Unassembled WGS sequence"/>
</dbReference>